<protein>
    <recommendedName>
        <fullName evidence="8">Histone-binding protein RBBP4-like N-terminal domain-containing protein</fullName>
    </recommendedName>
</protein>
<dbReference type="InterPro" id="IPR015943">
    <property type="entry name" value="WD40/YVTN_repeat-like_dom_sf"/>
</dbReference>
<evidence type="ECO:0000256" key="1">
    <source>
        <dbReference type="ARBA" id="ARBA00004123"/>
    </source>
</evidence>
<dbReference type="InterPro" id="IPR022052">
    <property type="entry name" value="Histone-bd_RBBP4-like_N"/>
</dbReference>
<feature type="repeat" description="WD" evidence="6">
    <location>
        <begin position="322"/>
        <end position="357"/>
    </location>
</feature>
<evidence type="ECO:0000256" key="5">
    <source>
        <dbReference type="ARBA" id="ARBA00023242"/>
    </source>
</evidence>
<dbReference type="Gene3D" id="2.130.10.10">
    <property type="entry name" value="YVTN repeat-like/Quinoprotein amine dehydrogenase"/>
    <property type="match status" value="1"/>
</dbReference>
<name>A0ABY8U8M6_TETOB</name>
<gene>
    <name evidence="9" type="ORF">OEZ85_013746</name>
</gene>
<keyword evidence="10" id="KW-1185">Reference proteome</keyword>
<feature type="compositionally biased region" description="Basic residues" evidence="7">
    <location>
        <begin position="1"/>
        <end position="13"/>
    </location>
</feature>
<proteinExistence type="inferred from homology"/>
<keyword evidence="4" id="KW-0677">Repeat</keyword>
<evidence type="ECO:0000259" key="8">
    <source>
        <dbReference type="Pfam" id="PF12265"/>
    </source>
</evidence>
<dbReference type="EMBL" id="CP126215">
    <property type="protein sequence ID" value="WIA16806.1"/>
    <property type="molecule type" value="Genomic_DNA"/>
</dbReference>
<dbReference type="InterPro" id="IPR001680">
    <property type="entry name" value="WD40_rpt"/>
</dbReference>
<evidence type="ECO:0000256" key="2">
    <source>
        <dbReference type="ARBA" id="ARBA00009341"/>
    </source>
</evidence>
<keyword evidence="3 6" id="KW-0853">WD repeat</keyword>
<dbReference type="PANTHER" id="PTHR45903:SF1">
    <property type="entry name" value="GLUTAMATE-RICH WD REPEAT-CONTAINING PROTEIN 1"/>
    <property type="match status" value="1"/>
</dbReference>
<feature type="region of interest" description="Disordered" evidence="7">
    <location>
        <begin position="121"/>
        <end position="168"/>
    </location>
</feature>
<dbReference type="SUPFAM" id="SSF50978">
    <property type="entry name" value="WD40 repeat-like"/>
    <property type="match status" value="1"/>
</dbReference>
<dbReference type="Proteomes" id="UP001244341">
    <property type="component" value="Chromosome 8b"/>
</dbReference>
<reference evidence="9 10" key="1">
    <citation type="submission" date="2023-05" db="EMBL/GenBank/DDBJ databases">
        <title>A 100% complete, gapless, phased diploid assembly of the Scenedesmus obliquus UTEX 3031 genome.</title>
        <authorList>
            <person name="Biondi T.C."/>
            <person name="Hanschen E.R."/>
            <person name="Kwon T."/>
            <person name="Eng W."/>
            <person name="Kruse C.P.S."/>
            <person name="Koehler S.I."/>
            <person name="Kunde Y."/>
            <person name="Gleasner C.D."/>
            <person name="You Mak K.T."/>
            <person name="Polle J."/>
            <person name="Hovde B.T."/>
            <person name="Starkenburg S.R."/>
        </authorList>
    </citation>
    <scope>NUCLEOTIDE SEQUENCE [LARGE SCALE GENOMIC DNA]</scope>
    <source>
        <strain evidence="9 10">DOE0152z</strain>
    </source>
</reference>
<feature type="compositionally biased region" description="Acidic residues" evidence="7">
    <location>
        <begin position="135"/>
        <end position="159"/>
    </location>
</feature>
<dbReference type="SMART" id="SM00320">
    <property type="entry name" value="WD40"/>
    <property type="match status" value="6"/>
</dbReference>
<dbReference type="PANTHER" id="PTHR45903">
    <property type="entry name" value="GLUTAMATE-RICH WD REPEAT-CONTAINING PROTEIN 1"/>
    <property type="match status" value="1"/>
</dbReference>
<dbReference type="PROSITE" id="PS50082">
    <property type="entry name" value="WD_REPEATS_2"/>
    <property type="match status" value="3"/>
</dbReference>
<evidence type="ECO:0000313" key="10">
    <source>
        <dbReference type="Proteomes" id="UP001244341"/>
    </source>
</evidence>
<dbReference type="PROSITE" id="PS00678">
    <property type="entry name" value="WD_REPEATS_1"/>
    <property type="match status" value="3"/>
</dbReference>
<sequence>MRNPKKGKSKASKPKAAAAAEADNFMSVDEAGPSTGVPQVWRPGIDPLGEDEELDYDPTAYDCLHKFALEWPCLSFDIIRDDLGAPRSTFPHTVFMLAGTQAASARQNYLAVLKLAELGQGRHGKKQSAKKEGGGSDDDDQSDDESDDESMEGSDDEDSKEPPAKMHHRLVQQSCGINRVRSCPQQPGLVALWGDNGSVRLLDVAAQLAQLAAEVEVASKAASKTQVNPLQTHAHATEGFAVDWSRVKAGRLATGDCRKHIHVWEPQEGGRWQVSSPYNGHSGSVEDLQWSPSEESVFASCSTDKSICIFDTRERSKAMLQVAAADCDVNVLSWNALVGYMLASGADDGGLRVWDLRAFREGGFVSQFNFHRSHITSVEWSPYESSMLATTGGDNQALVWDLALERDPEEEAALAPEGNASLQEALPSQLLFVHAGQSDIKELHWHSQIPGMLATTAADGFNLFRPSNL</sequence>
<evidence type="ECO:0000256" key="7">
    <source>
        <dbReference type="SAM" id="MobiDB-lite"/>
    </source>
</evidence>
<accession>A0ABY8U8M6</accession>
<organism evidence="9 10">
    <name type="scientific">Tetradesmus obliquus</name>
    <name type="common">Green alga</name>
    <name type="synonym">Acutodesmus obliquus</name>
    <dbReference type="NCBI Taxonomy" id="3088"/>
    <lineage>
        <taxon>Eukaryota</taxon>
        <taxon>Viridiplantae</taxon>
        <taxon>Chlorophyta</taxon>
        <taxon>core chlorophytes</taxon>
        <taxon>Chlorophyceae</taxon>
        <taxon>CS clade</taxon>
        <taxon>Sphaeropleales</taxon>
        <taxon>Scenedesmaceae</taxon>
        <taxon>Tetradesmus</taxon>
    </lineage>
</organism>
<feature type="domain" description="Histone-binding protein RBBP4-like N-terminal" evidence="8">
    <location>
        <begin position="51"/>
        <end position="116"/>
    </location>
</feature>
<evidence type="ECO:0000313" key="9">
    <source>
        <dbReference type="EMBL" id="WIA16806.1"/>
    </source>
</evidence>
<feature type="region of interest" description="Disordered" evidence="7">
    <location>
        <begin position="1"/>
        <end position="45"/>
    </location>
</feature>
<dbReference type="InterPro" id="IPR051972">
    <property type="entry name" value="Glutamate-rich_WD_repeat"/>
</dbReference>
<dbReference type="PROSITE" id="PS50294">
    <property type="entry name" value="WD_REPEATS_REGION"/>
    <property type="match status" value="1"/>
</dbReference>
<evidence type="ECO:0000256" key="4">
    <source>
        <dbReference type="ARBA" id="ARBA00022737"/>
    </source>
</evidence>
<dbReference type="Pfam" id="PF12265">
    <property type="entry name" value="CAF1C_H4-bd"/>
    <property type="match status" value="1"/>
</dbReference>
<feature type="repeat" description="WD" evidence="6">
    <location>
        <begin position="278"/>
        <end position="320"/>
    </location>
</feature>
<evidence type="ECO:0000256" key="6">
    <source>
        <dbReference type="PROSITE-ProRule" id="PRU00221"/>
    </source>
</evidence>
<evidence type="ECO:0000256" key="3">
    <source>
        <dbReference type="ARBA" id="ARBA00022574"/>
    </source>
</evidence>
<comment type="similarity">
    <text evidence="2">Belongs to the WD repeat RBAP46/RBAP48/MSI1 family.</text>
</comment>
<dbReference type="Pfam" id="PF00400">
    <property type="entry name" value="WD40"/>
    <property type="match status" value="3"/>
</dbReference>
<keyword evidence="5" id="KW-0539">Nucleus</keyword>
<comment type="subcellular location">
    <subcellularLocation>
        <location evidence="1">Nucleus</location>
    </subcellularLocation>
</comment>
<feature type="repeat" description="WD" evidence="6">
    <location>
        <begin position="368"/>
        <end position="402"/>
    </location>
</feature>
<dbReference type="InterPro" id="IPR019775">
    <property type="entry name" value="WD40_repeat_CS"/>
</dbReference>
<dbReference type="InterPro" id="IPR036322">
    <property type="entry name" value="WD40_repeat_dom_sf"/>
</dbReference>